<sequence length="443" mass="50016">MTSELTRFVSRYHRRKDGALELDDRETTDVILAAAARGEASVSSTKLLRRPVFDLQTMKQPKSCSIEEEDIVIEISWSPENLKAAEAFSRKPSTRRKVMYIVGRLEQFCFQLDVTPRPVSEQILEMAIFRITEEKSLSKVLDLKRVPSRSIRPSPYLGRGHEPFDSFVSSFENDRSAKEIYDAALQLASDPTDSAEYEPASHGVCKDRHVRKATQARPEQGGYTLHPKILEECRVAKSEIPRSKVALQPLSCLESWMEKHIHPAEWRVSVQENSFHMSAPFLRRGRKESGVNVKLPVFGVLFLDRSGRLNGIPESASCFQLDVTPRPVSEQILEIAILRITEQKSLSKVLDLKRVPSRSIRPNPYLGRGHGPFDSFVSSLKNDRSAKEIYDAARQLASDPTDSALMFRKAMEARPEQGGHTPHPKILEEDLGSRVAKTEIPQS</sequence>
<dbReference type="EMBL" id="LVLJ01001493">
    <property type="protein sequence ID" value="OAE29225.1"/>
    <property type="molecule type" value="Genomic_DNA"/>
</dbReference>
<evidence type="ECO:0000313" key="2">
    <source>
        <dbReference type="EMBL" id="OAE29225.1"/>
    </source>
</evidence>
<organism evidence="2 3">
    <name type="scientific">Marchantia polymorpha subsp. ruderalis</name>
    <dbReference type="NCBI Taxonomy" id="1480154"/>
    <lineage>
        <taxon>Eukaryota</taxon>
        <taxon>Viridiplantae</taxon>
        <taxon>Streptophyta</taxon>
        <taxon>Embryophyta</taxon>
        <taxon>Marchantiophyta</taxon>
        <taxon>Marchantiopsida</taxon>
        <taxon>Marchantiidae</taxon>
        <taxon>Marchantiales</taxon>
        <taxon>Marchantiaceae</taxon>
        <taxon>Marchantia</taxon>
    </lineage>
</organism>
<reference evidence="2" key="1">
    <citation type="submission" date="2016-03" db="EMBL/GenBank/DDBJ databases">
        <title>Mechanisms controlling the formation of the plant cell surface in tip-growing cells are functionally conserved among land plants.</title>
        <authorList>
            <person name="Honkanen S."/>
            <person name="Jones V.A."/>
            <person name="Morieri G."/>
            <person name="Champion C."/>
            <person name="Hetherington A.J."/>
            <person name="Kelly S."/>
            <person name="Saint-Marcoux D."/>
            <person name="Proust H."/>
            <person name="Prescott H."/>
            <person name="Dolan L."/>
        </authorList>
    </citation>
    <scope>NUCLEOTIDE SEQUENCE [LARGE SCALE GENOMIC DNA]</scope>
    <source>
        <tissue evidence="2">Whole gametophyte</tissue>
    </source>
</reference>
<dbReference type="Proteomes" id="UP000077202">
    <property type="component" value="Unassembled WGS sequence"/>
</dbReference>
<protein>
    <submittedName>
        <fullName evidence="2">Uncharacterized protein</fullName>
    </submittedName>
</protein>
<name>A0A176WA28_MARPO</name>
<comment type="caution">
    <text evidence="2">The sequence shown here is derived from an EMBL/GenBank/DDBJ whole genome shotgun (WGS) entry which is preliminary data.</text>
</comment>
<keyword evidence="3" id="KW-1185">Reference proteome</keyword>
<proteinExistence type="predicted"/>
<dbReference type="AlphaFoldDB" id="A0A176WA28"/>
<evidence type="ECO:0000313" key="3">
    <source>
        <dbReference type="Proteomes" id="UP000077202"/>
    </source>
</evidence>
<accession>A0A176WA28</accession>
<evidence type="ECO:0000256" key="1">
    <source>
        <dbReference type="SAM" id="MobiDB-lite"/>
    </source>
</evidence>
<gene>
    <name evidence="2" type="ORF">AXG93_3020s1000</name>
</gene>
<feature type="region of interest" description="Disordered" evidence="1">
    <location>
        <begin position="412"/>
        <end position="443"/>
    </location>
</feature>